<feature type="region of interest" description="Disordered" evidence="6">
    <location>
        <begin position="193"/>
        <end position="214"/>
    </location>
</feature>
<protein>
    <submittedName>
        <fullName evidence="9">ABC transporter permease</fullName>
    </submittedName>
</protein>
<evidence type="ECO:0000259" key="8">
    <source>
        <dbReference type="Pfam" id="PF02687"/>
    </source>
</evidence>
<feature type="compositionally biased region" description="Polar residues" evidence="6">
    <location>
        <begin position="55"/>
        <end position="64"/>
    </location>
</feature>
<evidence type="ECO:0000256" key="6">
    <source>
        <dbReference type="SAM" id="MobiDB-lite"/>
    </source>
</evidence>
<dbReference type="PANTHER" id="PTHR30572:SF9">
    <property type="entry name" value="ABC TRANSPORTER PERMEASE PROTEIN"/>
    <property type="match status" value="1"/>
</dbReference>
<dbReference type="STRING" id="1176165.GCA_001584405_00665"/>
<comment type="subcellular location">
    <subcellularLocation>
        <location evidence="1">Cell membrane</location>
        <topology evidence="1">Multi-pass membrane protein</topology>
    </subcellularLocation>
</comment>
<keyword evidence="2" id="KW-1003">Cell membrane</keyword>
<feature type="transmembrane region" description="Helical" evidence="7">
    <location>
        <begin position="20"/>
        <end position="39"/>
    </location>
</feature>
<feature type="transmembrane region" description="Helical" evidence="7">
    <location>
        <begin position="334"/>
        <end position="357"/>
    </location>
</feature>
<evidence type="ECO:0000256" key="5">
    <source>
        <dbReference type="ARBA" id="ARBA00023136"/>
    </source>
</evidence>
<gene>
    <name evidence="9" type="ORF">CYJ40_07030</name>
</gene>
<dbReference type="Proteomes" id="UP000242755">
    <property type="component" value="Unassembled WGS sequence"/>
</dbReference>
<keyword evidence="4 7" id="KW-1133">Transmembrane helix</keyword>
<dbReference type="GO" id="GO:0022857">
    <property type="term" value="F:transmembrane transporter activity"/>
    <property type="evidence" value="ECO:0007669"/>
    <property type="project" value="TreeGrafter"/>
</dbReference>
<keyword evidence="3 7" id="KW-0812">Transmembrane</keyword>
<evidence type="ECO:0000256" key="3">
    <source>
        <dbReference type="ARBA" id="ARBA00022692"/>
    </source>
</evidence>
<feature type="region of interest" description="Disordered" evidence="6">
    <location>
        <begin position="55"/>
        <end position="113"/>
    </location>
</feature>
<dbReference type="Pfam" id="PF02687">
    <property type="entry name" value="FtsX"/>
    <property type="match status" value="1"/>
</dbReference>
<keyword evidence="5 7" id="KW-0472">Membrane</keyword>
<organism evidence="9 10">
    <name type="scientific">Brevibacterium ravenspurgense</name>
    <dbReference type="NCBI Taxonomy" id="479117"/>
    <lineage>
        <taxon>Bacteria</taxon>
        <taxon>Bacillati</taxon>
        <taxon>Actinomycetota</taxon>
        <taxon>Actinomycetes</taxon>
        <taxon>Micrococcales</taxon>
        <taxon>Brevibacteriaceae</taxon>
        <taxon>Brevibacterium</taxon>
    </lineage>
</organism>
<dbReference type="AlphaFoldDB" id="A0A2I1IG75"/>
<feature type="transmembrane region" description="Helical" evidence="7">
    <location>
        <begin position="433"/>
        <end position="456"/>
    </location>
</feature>
<dbReference type="RefSeq" id="WP_101672535.1">
    <property type="nucleotide sequence ID" value="NZ_PKGO01000006.1"/>
</dbReference>
<evidence type="ECO:0000256" key="7">
    <source>
        <dbReference type="SAM" id="Phobius"/>
    </source>
</evidence>
<sequence length="468" mass="47124">MTSPWSRAIRCVTRKPGRTLLMILIMTVVFTALVAQSGVRSTMTEVKNAINTNVGAGFTASGSAGETADEVESGSAGDPAPREEGQVTPGSGETPGAGGSPAVQPGGTSAGSAGIDREVAERLAALPQVARHSLEAAVLARPEGAQPVLGASGVQLDPQFAGDVSVTGTSDSSLNPAFQGKLYRLVEGEHVGADGGSRAGGGGGSQAGAGKPGAGKAIIHREFADHNKLAVGDKLTLTRDGEKVTVTIAGILEGKTENPTGLPSGASENHVFVDLASAQKLGAPLTTGRYFTQNAQQLPEALEAAKGIAPELTLEDNSAQFAPVLQAISGVDRLLGILLLGLCVAGACVLTLVSTFWARGRIHEIGVLLSLGKSKGNVLSQFAIEAGIFAGVAAVIAAVVGTVLSSRLGQAVFAQVGGEALSSLQPSIGVGDVVLALVLGAVIVLIGVSVGVLPLVMQRPKRILAKLS</sequence>
<proteinExistence type="predicted"/>
<name>A0A2I1IG75_9MICO</name>
<feature type="domain" description="ABC3 transporter permease C-terminal" evidence="8">
    <location>
        <begin position="338"/>
        <end position="448"/>
    </location>
</feature>
<feature type="transmembrane region" description="Helical" evidence="7">
    <location>
        <begin position="378"/>
        <end position="400"/>
    </location>
</feature>
<evidence type="ECO:0000313" key="10">
    <source>
        <dbReference type="Proteomes" id="UP000242755"/>
    </source>
</evidence>
<dbReference type="InterPro" id="IPR050250">
    <property type="entry name" value="Macrolide_Exporter_MacB"/>
</dbReference>
<dbReference type="GO" id="GO:0005886">
    <property type="term" value="C:plasma membrane"/>
    <property type="evidence" value="ECO:0007669"/>
    <property type="project" value="UniProtKB-SubCell"/>
</dbReference>
<feature type="compositionally biased region" description="Gly residues" evidence="6">
    <location>
        <begin position="193"/>
        <end position="213"/>
    </location>
</feature>
<evidence type="ECO:0000256" key="2">
    <source>
        <dbReference type="ARBA" id="ARBA00022475"/>
    </source>
</evidence>
<evidence type="ECO:0000313" key="9">
    <source>
        <dbReference type="EMBL" id="PKY70130.1"/>
    </source>
</evidence>
<dbReference type="PANTHER" id="PTHR30572">
    <property type="entry name" value="MEMBRANE COMPONENT OF TRANSPORTER-RELATED"/>
    <property type="match status" value="1"/>
</dbReference>
<evidence type="ECO:0000256" key="4">
    <source>
        <dbReference type="ARBA" id="ARBA00022989"/>
    </source>
</evidence>
<accession>A0A2I1IG75</accession>
<dbReference type="InterPro" id="IPR003838">
    <property type="entry name" value="ABC3_permease_C"/>
</dbReference>
<comment type="caution">
    <text evidence="9">The sequence shown here is derived from an EMBL/GenBank/DDBJ whole genome shotgun (WGS) entry which is preliminary data.</text>
</comment>
<reference evidence="9 10" key="1">
    <citation type="submission" date="2017-12" db="EMBL/GenBank/DDBJ databases">
        <title>Phylogenetic diversity of female urinary microbiome.</title>
        <authorList>
            <person name="Thomas-White K."/>
            <person name="Wolfe A.J."/>
        </authorList>
    </citation>
    <scope>NUCLEOTIDE SEQUENCE [LARGE SCALE GENOMIC DNA]</scope>
    <source>
        <strain evidence="9 10">UMB0426</strain>
    </source>
</reference>
<evidence type="ECO:0000256" key="1">
    <source>
        <dbReference type="ARBA" id="ARBA00004651"/>
    </source>
</evidence>
<dbReference type="EMBL" id="PKGO01000006">
    <property type="protein sequence ID" value="PKY70130.1"/>
    <property type="molecule type" value="Genomic_DNA"/>
</dbReference>